<dbReference type="Pfam" id="PF03629">
    <property type="entry name" value="SASA"/>
    <property type="match status" value="1"/>
</dbReference>
<name>A0A6I6K624_9BACT</name>
<evidence type="ECO:0000259" key="2">
    <source>
        <dbReference type="Pfam" id="PF03629"/>
    </source>
</evidence>
<dbReference type="GO" id="GO:0004553">
    <property type="term" value="F:hydrolase activity, hydrolyzing O-glycosyl compounds"/>
    <property type="evidence" value="ECO:0007669"/>
    <property type="project" value="InterPro"/>
</dbReference>
<dbReference type="EMBL" id="CP046401">
    <property type="protein sequence ID" value="QGY47083.1"/>
    <property type="molecule type" value="Genomic_DNA"/>
</dbReference>
<dbReference type="InterPro" id="IPR008979">
    <property type="entry name" value="Galactose-bd-like_sf"/>
</dbReference>
<protein>
    <submittedName>
        <fullName evidence="3">Sialate O-acetylesterase</fullName>
    </submittedName>
</protein>
<dbReference type="InterPro" id="IPR039329">
    <property type="entry name" value="SIAE"/>
</dbReference>
<organism evidence="3 4">
    <name type="scientific">Maribellus comscasis</name>
    <dbReference type="NCBI Taxonomy" id="2681766"/>
    <lineage>
        <taxon>Bacteria</taxon>
        <taxon>Pseudomonadati</taxon>
        <taxon>Bacteroidota</taxon>
        <taxon>Bacteroidia</taxon>
        <taxon>Marinilabiliales</taxon>
        <taxon>Prolixibacteraceae</taxon>
        <taxon>Maribellus</taxon>
    </lineage>
</organism>
<reference evidence="3 4" key="1">
    <citation type="submission" date="2019-11" db="EMBL/GenBank/DDBJ databases">
        <authorList>
            <person name="Zheng R.K."/>
            <person name="Sun C.M."/>
        </authorList>
    </citation>
    <scope>NUCLEOTIDE SEQUENCE [LARGE SCALE GENOMIC DNA]</scope>
    <source>
        <strain evidence="3 4">WC007</strain>
    </source>
</reference>
<keyword evidence="1" id="KW-0378">Hydrolase</keyword>
<dbReference type="SUPFAM" id="SSF52266">
    <property type="entry name" value="SGNH hydrolase"/>
    <property type="match status" value="1"/>
</dbReference>
<dbReference type="Gene3D" id="3.40.50.1110">
    <property type="entry name" value="SGNH hydrolase"/>
    <property type="match status" value="2"/>
</dbReference>
<dbReference type="InterPro" id="IPR005181">
    <property type="entry name" value="SASA"/>
</dbReference>
<keyword evidence="4" id="KW-1185">Reference proteome</keyword>
<dbReference type="SUPFAM" id="SSF49785">
    <property type="entry name" value="Galactose-binding domain-like"/>
    <property type="match status" value="1"/>
</dbReference>
<sequence length="652" mass="73140">MKTLLHITLTSLLLVFLSHTVKADVKLPRIFSSNMVLQQGIEIPVWGWADKGEQIIVIFNKKTIRTKANTEGKWKVNLPAQEYGGPHTMTVKGKNTIVFDNVLIGDVWVCSGQSNMEWSVDRSKNAEEEIASANYPKIRLFTVPKTVAQFPKDDISSGEWVECSPETIGGFSAVGYFFGKKLQTELEVPIGLLHTSWGGTVAETWTSAETISDDPDFKEMLVKLQQMNLENYKEQKLEEVKKILGGEFPTEDKGMENGKPVWSALDFNDSNWKTIKTPTYWEAQGYMDIDGIGWYRKEIQLTEDQSQSNLTLHLGKVDDSDITFLNGIEIGKTENKYNEERIYTIDKKYIQPGKNMIVVRVDDTGGNGGIWGDPKDQFIAIGNEKMDISGDWKFKISKASVSAVNIGPNSYPTLLFNGMINPLLPYAIKGAIWYQGESNASRAKQYQRVFPNLIEDWRTQWNQGDFPFLFVSLANYMQPVEIPAESEWAELREAQTKTLSLPNTGMAVTIDIGEANNIHPKNKQDVGKRLALSALKVAYGKEIVFSGPMVKSVEFSKGKSTIVFSETGSGLKVKDKYGYLKGFTIAGSDKKFHWAKAELASNNSVVVYTEEVENPVAVRYGWANNPDDLNLYNKEGLPANPFRTDDWTGITK</sequence>
<evidence type="ECO:0000256" key="1">
    <source>
        <dbReference type="ARBA" id="ARBA00022801"/>
    </source>
</evidence>
<dbReference type="PANTHER" id="PTHR22901:SF0">
    <property type="entry name" value="SIALATE O-ACETYLESTERASE"/>
    <property type="match status" value="1"/>
</dbReference>
<dbReference type="GO" id="GO:0001681">
    <property type="term" value="F:sialate O-acetylesterase activity"/>
    <property type="evidence" value="ECO:0007669"/>
    <property type="project" value="InterPro"/>
</dbReference>
<accession>A0A6I6K624</accession>
<gene>
    <name evidence="3" type="ORF">GM418_26500</name>
</gene>
<feature type="domain" description="Sialate O-acetylesterase" evidence="2">
    <location>
        <begin position="427"/>
        <end position="534"/>
    </location>
</feature>
<evidence type="ECO:0000313" key="3">
    <source>
        <dbReference type="EMBL" id="QGY47083.1"/>
    </source>
</evidence>
<dbReference type="Proteomes" id="UP000428260">
    <property type="component" value="Chromosome"/>
</dbReference>
<dbReference type="PANTHER" id="PTHR22901">
    <property type="entry name" value="SIALATE O-ACETYLESTERASE"/>
    <property type="match status" value="1"/>
</dbReference>
<dbReference type="AlphaFoldDB" id="A0A6I6K624"/>
<dbReference type="KEGG" id="mcos:GM418_26500"/>
<proteinExistence type="predicted"/>
<dbReference type="InterPro" id="IPR036514">
    <property type="entry name" value="SGNH_hydro_sf"/>
</dbReference>
<dbReference type="RefSeq" id="WP_158870603.1">
    <property type="nucleotide sequence ID" value="NZ_CP046401.1"/>
</dbReference>
<evidence type="ECO:0000313" key="4">
    <source>
        <dbReference type="Proteomes" id="UP000428260"/>
    </source>
</evidence>
<dbReference type="GO" id="GO:0005975">
    <property type="term" value="P:carbohydrate metabolic process"/>
    <property type="evidence" value="ECO:0007669"/>
    <property type="project" value="InterPro"/>
</dbReference>